<evidence type="ECO:0000256" key="10">
    <source>
        <dbReference type="ARBA" id="ARBA00023128"/>
    </source>
</evidence>
<dbReference type="InterPro" id="IPR036282">
    <property type="entry name" value="Glutathione-S-Trfase_C_sf"/>
</dbReference>
<keyword evidence="4" id="KW-1017">Isopeptide bond</keyword>
<dbReference type="PANTHER" id="PTHR12289">
    <property type="entry name" value="METAXIN RELATED"/>
    <property type="match status" value="1"/>
</dbReference>
<protein>
    <recommendedName>
        <fullName evidence="13">Metaxin-1</fullName>
    </recommendedName>
    <alternativeName>
        <fullName evidence="14">Mitochondrial outer membrane import complex protein 1</fullName>
    </alternativeName>
</protein>
<evidence type="ECO:0000256" key="4">
    <source>
        <dbReference type="ARBA" id="ARBA00022499"/>
    </source>
</evidence>
<evidence type="ECO:0000256" key="1">
    <source>
        <dbReference type="ARBA" id="ARBA00004294"/>
    </source>
</evidence>
<dbReference type="EMBL" id="BEZZ01002343">
    <property type="protein sequence ID" value="GCC21614.1"/>
    <property type="molecule type" value="Genomic_DNA"/>
</dbReference>
<dbReference type="GO" id="GO:0007005">
    <property type="term" value="P:mitochondrion organization"/>
    <property type="evidence" value="ECO:0007669"/>
    <property type="project" value="InterPro"/>
</dbReference>
<dbReference type="GO" id="GO:0001401">
    <property type="term" value="C:SAM complex"/>
    <property type="evidence" value="ECO:0007669"/>
    <property type="project" value="InterPro"/>
</dbReference>
<dbReference type="PANTHER" id="PTHR12289:SF34">
    <property type="entry name" value="METAXIN-1"/>
    <property type="match status" value="1"/>
</dbReference>
<evidence type="ECO:0000256" key="13">
    <source>
        <dbReference type="ARBA" id="ARBA00039748"/>
    </source>
</evidence>
<dbReference type="InterPro" id="IPR017410">
    <property type="entry name" value="Metaxin1/3"/>
</dbReference>
<dbReference type="InterPro" id="IPR033468">
    <property type="entry name" value="Metaxin_GST"/>
</dbReference>
<keyword evidence="3" id="KW-0813">Transport</keyword>
<keyword evidence="8" id="KW-0653">Protein transport</keyword>
<evidence type="ECO:0000256" key="7">
    <source>
        <dbReference type="ARBA" id="ARBA00022843"/>
    </source>
</evidence>
<comment type="subcellular location">
    <subcellularLocation>
        <location evidence="1">Mitochondrion outer membrane</location>
    </subcellularLocation>
</comment>
<evidence type="ECO:0000259" key="18">
    <source>
        <dbReference type="Pfam" id="PF10568"/>
    </source>
</evidence>
<dbReference type="AlphaFoldDB" id="A0A401RTZ3"/>
<keyword evidence="11 17" id="KW-0472">Membrane</keyword>
<gene>
    <name evidence="20" type="ORF">chiPu_0020088</name>
</gene>
<feature type="domain" description="Metaxin glutathione S-transferase" evidence="19">
    <location>
        <begin position="146"/>
        <end position="209"/>
    </location>
</feature>
<dbReference type="Pfam" id="PF10568">
    <property type="entry name" value="Tom37"/>
    <property type="match status" value="1"/>
</dbReference>
<organism evidence="20 21">
    <name type="scientific">Chiloscyllium punctatum</name>
    <name type="common">Brownbanded bambooshark</name>
    <name type="synonym">Hemiscyllium punctatum</name>
    <dbReference type="NCBI Taxonomy" id="137246"/>
    <lineage>
        <taxon>Eukaryota</taxon>
        <taxon>Metazoa</taxon>
        <taxon>Chordata</taxon>
        <taxon>Craniata</taxon>
        <taxon>Vertebrata</taxon>
        <taxon>Chondrichthyes</taxon>
        <taxon>Elasmobranchii</taxon>
        <taxon>Galeomorphii</taxon>
        <taxon>Galeoidea</taxon>
        <taxon>Orectolobiformes</taxon>
        <taxon>Hemiscylliidae</taxon>
        <taxon>Chiloscyllium</taxon>
    </lineage>
</organism>
<evidence type="ECO:0000256" key="5">
    <source>
        <dbReference type="ARBA" id="ARBA00022692"/>
    </source>
</evidence>
<dbReference type="STRING" id="137246.A0A401RTZ3"/>
<feature type="domain" description="Mitochondrial outer membrane transport complex Sam37/metaxin N-terminal" evidence="18">
    <location>
        <begin position="1"/>
        <end position="115"/>
    </location>
</feature>
<dbReference type="InterPro" id="IPR050931">
    <property type="entry name" value="Mito_Protein_Transport_Metaxin"/>
</dbReference>
<dbReference type="CDD" id="cd03212">
    <property type="entry name" value="GST_C_Metaxin1_3"/>
    <property type="match status" value="1"/>
</dbReference>
<evidence type="ECO:0000259" key="19">
    <source>
        <dbReference type="Pfam" id="PF17171"/>
    </source>
</evidence>
<dbReference type="SFLD" id="SFLDS00019">
    <property type="entry name" value="Glutathione_Transferase_(cytos"/>
    <property type="match status" value="1"/>
</dbReference>
<dbReference type="InterPro" id="IPR019564">
    <property type="entry name" value="Sam37/metaxin_N"/>
</dbReference>
<evidence type="ECO:0000256" key="2">
    <source>
        <dbReference type="ARBA" id="ARBA00009170"/>
    </source>
</evidence>
<keyword evidence="6" id="KW-1000">Mitochondrion outer membrane</keyword>
<proteinExistence type="inferred from homology"/>
<feature type="region of interest" description="Disordered" evidence="16">
    <location>
        <begin position="218"/>
        <end position="242"/>
    </location>
</feature>
<evidence type="ECO:0000313" key="20">
    <source>
        <dbReference type="EMBL" id="GCC21614.1"/>
    </source>
</evidence>
<evidence type="ECO:0000256" key="12">
    <source>
        <dbReference type="ARBA" id="ARBA00037753"/>
    </source>
</evidence>
<evidence type="ECO:0000256" key="16">
    <source>
        <dbReference type="SAM" id="MobiDB-lite"/>
    </source>
</evidence>
<evidence type="ECO:0000256" key="9">
    <source>
        <dbReference type="ARBA" id="ARBA00022989"/>
    </source>
</evidence>
<comment type="caution">
    <text evidence="20">The sequence shown here is derived from an EMBL/GenBank/DDBJ whole genome shotgun (WGS) entry which is preliminary data.</text>
</comment>
<dbReference type="Pfam" id="PF17171">
    <property type="entry name" value="GST_C_6"/>
    <property type="match status" value="1"/>
</dbReference>
<dbReference type="OrthoDB" id="5835136at2759"/>
<evidence type="ECO:0000256" key="14">
    <source>
        <dbReference type="ARBA" id="ARBA00042095"/>
    </source>
</evidence>
<feature type="non-terminal residue" evidence="20">
    <location>
        <position position="1"/>
    </location>
</feature>
<evidence type="ECO:0000256" key="3">
    <source>
        <dbReference type="ARBA" id="ARBA00022448"/>
    </source>
</evidence>
<evidence type="ECO:0000256" key="6">
    <source>
        <dbReference type="ARBA" id="ARBA00022787"/>
    </source>
</evidence>
<evidence type="ECO:0000313" key="21">
    <source>
        <dbReference type="Proteomes" id="UP000287033"/>
    </source>
</evidence>
<evidence type="ECO:0000256" key="15">
    <source>
        <dbReference type="ARBA" id="ARBA00046575"/>
    </source>
</evidence>
<keyword evidence="9 17" id="KW-1133">Transmembrane helix</keyword>
<feature type="transmembrane region" description="Helical" evidence="17">
    <location>
        <begin position="247"/>
        <end position="269"/>
    </location>
</feature>
<evidence type="ECO:0000256" key="11">
    <source>
        <dbReference type="ARBA" id="ARBA00023136"/>
    </source>
</evidence>
<dbReference type="PIRSF" id="PIRSF038150">
    <property type="entry name" value="Metaxin"/>
    <property type="match status" value="1"/>
</dbReference>
<accession>A0A401RTZ3</accession>
<keyword evidence="21" id="KW-1185">Reference proteome</keyword>
<keyword evidence="10" id="KW-0496">Mitochondrion</keyword>
<comment type="subunit">
    <text evidence="15">Interacts with MTX2/metaxin-2. Associates with the mitochondrial contact site and cristae organizing system (MICOS) complex, composed of at least MICOS10/MIC10, CHCHD3/MIC19, CHCHD6/MIC25, APOOL/MIC27, IMMT/MIC60, APOO/MIC23/MIC26 and QIL1/MIC13. This complex was also known under the names MINOS or MitOS complex. The MICOS complex associates with mitochondrial outer membrane proteins SAMM50, MTX1 and MTX2 (together described as components of the mitochondrial outer membrane sorting assembly machinery (SAM) complex) and DNAJC11, mitochondrial inner membrane protein TMEM11 and with HSPA9. The MICOS and SAM complexes together with DNAJC11 are part of a large protein complex spanning both membranes termed the mitochondrial intermembrane space bridging (MIB) complex. Interacts with ARMC1.</text>
</comment>
<comment type="similarity">
    <text evidence="2">Belongs to the metaxin family.</text>
</comment>
<dbReference type="GO" id="GO:0015031">
    <property type="term" value="P:protein transport"/>
    <property type="evidence" value="ECO:0007669"/>
    <property type="project" value="UniProtKB-KW"/>
</dbReference>
<dbReference type="InterPro" id="IPR040079">
    <property type="entry name" value="Glutathione_S-Trfase"/>
</dbReference>
<comment type="function">
    <text evidence="12">Involved in transport of proteins into the mitochondrion. Essential for embryonic development.</text>
</comment>
<dbReference type="SFLD" id="SFLDG01180">
    <property type="entry name" value="SUF1"/>
    <property type="match status" value="1"/>
</dbReference>
<evidence type="ECO:0000256" key="8">
    <source>
        <dbReference type="ARBA" id="ARBA00022927"/>
    </source>
</evidence>
<keyword evidence="7" id="KW-0832">Ubl conjugation</keyword>
<evidence type="ECO:0000256" key="17">
    <source>
        <dbReference type="SAM" id="Phobius"/>
    </source>
</evidence>
<sequence length="293" mass="33081">AYARFSGAPVRVHKLSNPWRSPSGVLPALKTEKDVVSQPLQILTYLRKQKYNADYGLSATQAADTLAFASLIEEKLLPALIYMFWVDSKNYVSFTRPWYGETIPFPLNFFLPNRMHTRSLERLRLIRGGQWHDNEEETETEIYKEARECLTLLSQRLGSHKFFFGDSPSSLDAIVFGHLAPILKAKLPNSKLQQHLHSLDNLCALCTSILGLYFPNEGSDTERSSKKVPRNNSSDSDEDPHKRRNQILSVLVGLSAMIGYAFLSGILSIQRVSTHNALRQSSPLEDDDVDEGQ</sequence>
<dbReference type="SUPFAM" id="SSF47616">
    <property type="entry name" value="GST C-terminal domain-like"/>
    <property type="match status" value="1"/>
</dbReference>
<keyword evidence="5 17" id="KW-0812">Transmembrane</keyword>
<reference evidence="20 21" key="1">
    <citation type="journal article" date="2018" name="Nat. Ecol. Evol.">
        <title>Shark genomes provide insights into elasmobranch evolution and the origin of vertebrates.</title>
        <authorList>
            <person name="Hara Y"/>
            <person name="Yamaguchi K"/>
            <person name="Onimaru K"/>
            <person name="Kadota M"/>
            <person name="Koyanagi M"/>
            <person name="Keeley SD"/>
            <person name="Tatsumi K"/>
            <person name="Tanaka K"/>
            <person name="Motone F"/>
            <person name="Kageyama Y"/>
            <person name="Nozu R"/>
            <person name="Adachi N"/>
            <person name="Nishimura O"/>
            <person name="Nakagawa R"/>
            <person name="Tanegashima C"/>
            <person name="Kiyatake I"/>
            <person name="Matsumoto R"/>
            <person name="Murakumo K"/>
            <person name="Nishida K"/>
            <person name="Terakita A"/>
            <person name="Kuratani S"/>
            <person name="Sato K"/>
            <person name="Hyodo S Kuraku.S."/>
        </authorList>
    </citation>
    <scope>NUCLEOTIDE SEQUENCE [LARGE SCALE GENOMIC DNA]</scope>
</reference>
<dbReference type="Gene3D" id="1.20.1050.10">
    <property type="match status" value="1"/>
</dbReference>
<name>A0A401RTZ3_CHIPU</name>
<dbReference type="Proteomes" id="UP000287033">
    <property type="component" value="Unassembled WGS sequence"/>
</dbReference>
<dbReference type="OMA" id="PWIFSPQ"/>